<dbReference type="AlphaFoldDB" id="A0ABD7CG84"/>
<accession>A0ABD7CG84</accession>
<name>A0ABD7CG84_CLOBO</name>
<evidence type="ECO:0000313" key="1">
    <source>
        <dbReference type="EMBL" id="QRI52265.1"/>
    </source>
</evidence>
<protein>
    <recommendedName>
        <fullName evidence="3">DUF1934 domain-containing protein</fullName>
    </recommendedName>
</protein>
<organism evidence="1 2">
    <name type="scientific">Clostridium botulinum</name>
    <dbReference type="NCBI Taxonomy" id="1491"/>
    <lineage>
        <taxon>Bacteria</taxon>
        <taxon>Bacillati</taxon>
        <taxon>Bacillota</taxon>
        <taxon>Clostridia</taxon>
        <taxon>Eubacteriales</taxon>
        <taxon>Clostridiaceae</taxon>
        <taxon>Clostridium</taxon>
    </lineage>
</organism>
<gene>
    <name evidence="1" type="ORF">JQS73_12590</name>
</gene>
<evidence type="ECO:0008006" key="3">
    <source>
        <dbReference type="Google" id="ProtNLM"/>
    </source>
</evidence>
<proteinExistence type="predicted"/>
<reference evidence="1 2" key="1">
    <citation type="journal article" date="2014" name="J. Infect. Dis.">
        <title>Molecular characterization of a novel botulinum neurotoxin type H gene.</title>
        <authorList>
            <person name="Dover N."/>
            <person name="Barash J.R."/>
            <person name="Hill K.K."/>
            <person name="Xie G."/>
            <person name="Arnon S.S."/>
        </authorList>
    </citation>
    <scope>NUCLEOTIDE SEQUENCE [LARGE SCALE GENOMIC DNA]</scope>
    <source>
        <strain evidence="1 2">IBCA10-7060</strain>
    </source>
</reference>
<dbReference type="RefSeq" id="WP_047403185.1">
    <property type="nucleotide sequence ID" value="NZ_CP069280.1"/>
</dbReference>
<evidence type="ECO:0000313" key="2">
    <source>
        <dbReference type="Proteomes" id="UP000663464"/>
    </source>
</evidence>
<dbReference type="Proteomes" id="UP000663464">
    <property type="component" value="Chromosome"/>
</dbReference>
<sequence>MSTLKAKKIIDTINKGIALNPTEIKIKQTKKVVVDGAFEEVKKEVKLKVLIYLEKNKTDIKITTDIIGSSYSDKKYCMIADYKANLQVNSKNAIEFDCKEGHMKMKAVYPIAIEGTICGYQVDLERIG</sequence>
<dbReference type="EMBL" id="CP069280">
    <property type="protein sequence ID" value="QRI52265.1"/>
    <property type="molecule type" value="Genomic_DNA"/>
</dbReference>